<dbReference type="PANTHER" id="PTHR42753">
    <property type="entry name" value="MITOCHONDRIAL RIBOSOME PROTEIN L39/PROLYL-TRNA LIGASE FAMILY MEMBER"/>
    <property type="match status" value="1"/>
</dbReference>
<dbReference type="GO" id="GO:0005524">
    <property type="term" value="F:ATP binding"/>
    <property type="evidence" value="ECO:0007669"/>
    <property type="project" value="UniProtKB-UniRule"/>
</dbReference>
<feature type="domain" description="Aminoacyl-transfer RNA synthetases class-II family profile" evidence="11">
    <location>
        <begin position="38"/>
        <end position="466"/>
    </location>
</feature>
<evidence type="ECO:0000256" key="6">
    <source>
        <dbReference type="ARBA" id="ARBA00022840"/>
    </source>
</evidence>
<comment type="subcellular location">
    <subcellularLocation>
        <location evidence="1 10">Cytoplasm</location>
    </subcellularLocation>
</comment>
<keyword evidence="6 10" id="KW-0067">ATP-binding</keyword>
<sequence length="570" mass="62489">MRTRHYLLATQKETPADAEIVSHRLMLRAGLIRKLSAGLYTWLPTGLRVLRKVEQVVREEMDRAGAQEVVMPVVQPAELWQESGRWVQYGPELLRIKDRHERDFCLGPTHEEVVTELVRNEVNSYRQLPINLYQIQTKVRDEIRPRFGVMRSREFIMKDAYSFHASQASLEETYRAMHVAYCAVFERLGLAFRPVVADSGSIGGSTSQEFHVLADSGEDAIAFSDGSDYAANIEMAEALPPTAARPAPTAALEEVATPGVDSIASLCSHLAVDATRTVKTLVVAGEEPGSLVALVLRGDHSLNTVKAEKLPGVASPLRLVEEAEVRDTFGAGFGSLGPVGVALPVIADRSAAVLADFSCGANRDGYHLVGVNWERDLPLPRIEDLREVVEGDPSPDGKGVLQLKRGIEVGHIFQLGTKYSEAMDATVLDEHGRSVTLHMGCYGIGVSRIVAAAIEQNHDDRGITWPAAMAPFEVAIVPLNMHKSEAVTSAAEALYEHCRAAGIDVLLDDRDERPGVKFADMELIGIPHRIVIGDKSLAEGEFEYKGRKDDEAQRIDRDHALDFLRAKLAG</sequence>
<dbReference type="Pfam" id="PF00587">
    <property type="entry name" value="tRNA-synt_2b"/>
    <property type="match status" value="1"/>
</dbReference>
<dbReference type="PIRSF" id="PIRSF001535">
    <property type="entry name" value="ProRS_1"/>
    <property type="match status" value="1"/>
</dbReference>
<evidence type="ECO:0000256" key="10">
    <source>
        <dbReference type="HAMAP-Rule" id="MF_01569"/>
    </source>
</evidence>
<dbReference type="Gene3D" id="3.90.960.10">
    <property type="entry name" value="YbaK/aminoacyl-tRNA synthetase-associated domain"/>
    <property type="match status" value="1"/>
</dbReference>
<evidence type="ECO:0000259" key="11">
    <source>
        <dbReference type="PROSITE" id="PS50862"/>
    </source>
</evidence>
<dbReference type="EMBL" id="AUVB01000089">
    <property type="protein sequence ID" value="KGE02580.1"/>
    <property type="molecule type" value="Genomic_DNA"/>
</dbReference>
<dbReference type="HOGENOM" id="CLU_016739_0_0_6"/>
<evidence type="ECO:0000256" key="8">
    <source>
        <dbReference type="ARBA" id="ARBA00023146"/>
    </source>
</evidence>
<keyword evidence="8 10" id="KW-0030">Aminoacyl-tRNA synthetase</keyword>
<dbReference type="InterPro" id="IPR004154">
    <property type="entry name" value="Anticodon-bd"/>
</dbReference>
<dbReference type="InterPro" id="IPR004500">
    <property type="entry name" value="Pro-tRNA-synth_IIa_bac-type"/>
</dbReference>
<dbReference type="STRING" id="1265313.HRUBRA_02845"/>
<dbReference type="Pfam" id="PF03129">
    <property type="entry name" value="HGTP_anticodon"/>
    <property type="match status" value="1"/>
</dbReference>
<comment type="caution">
    <text evidence="12">The sequence shown here is derived from an EMBL/GenBank/DDBJ whole genome shotgun (WGS) entry which is preliminary data.</text>
</comment>
<dbReference type="CDD" id="cd00779">
    <property type="entry name" value="ProRS_core_prok"/>
    <property type="match status" value="1"/>
</dbReference>
<evidence type="ECO:0000256" key="7">
    <source>
        <dbReference type="ARBA" id="ARBA00022917"/>
    </source>
</evidence>
<comment type="subunit">
    <text evidence="2 10">Homodimer.</text>
</comment>
<comment type="catalytic activity">
    <reaction evidence="9 10">
        <text>tRNA(Pro) + L-proline + ATP = L-prolyl-tRNA(Pro) + AMP + diphosphate</text>
        <dbReference type="Rhea" id="RHEA:14305"/>
        <dbReference type="Rhea" id="RHEA-COMP:9700"/>
        <dbReference type="Rhea" id="RHEA-COMP:9702"/>
        <dbReference type="ChEBI" id="CHEBI:30616"/>
        <dbReference type="ChEBI" id="CHEBI:33019"/>
        <dbReference type="ChEBI" id="CHEBI:60039"/>
        <dbReference type="ChEBI" id="CHEBI:78442"/>
        <dbReference type="ChEBI" id="CHEBI:78532"/>
        <dbReference type="ChEBI" id="CHEBI:456215"/>
        <dbReference type="EC" id="6.1.1.15"/>
    </reaction>
</comment>
<dbReference type="SUPFAM" id="SSF55681">
    <property type="entry name" value="Class II aaRS and biotin synthetases"/>
    <property type="match status" value="1"/>
</dbReference>
<dbReference type="InterPro" id="IPR023717">
    <property type="entry name" value="Pro-tRNA-Synthase_IIa_type1"/>
</dbReference>
<dbReference type="OrthoDB" id="9809052at2"/>
<dbReference type="PANTHER" id="PTHR42753:SF2">
    <property type="entry name" value="PROLINE--TRNA LIGASE"/>
    <property type="match status" value="1"/>
</dbReference>
<dbReference type="Proteomes" id="UP000029640">
    <property type="component" value="Unassembled WGS sequence"/>
</dbReference>
<proteinExistence type="inferred from homology"/>
<dbReference type="GO" id="GO:0002161">
    <property type="term" value="F:aminoacyl-tRNA deacylase activity"/>
    <property type="evidence" value="ECO:0007669"/>
    <property type="project" value="InterPro"/>
</dbReference>
<name>A0A095VML3_9GAMM</name>
<dbReference type="AlphaFoldDB" id="A0A095VML3"/>
<evidence type="ECO:0000313" key="13">
    <source>
        <dbReference type="Proteomes" id="UP000029640"/>
    </source>
</evidence>
<dbReference type="InterPro" id="IPR002316">
    <property type="entry name" value="Pro-tRNA-ligase_IIa"/>
</dbReference>
<gene>
    <name evidence="10" type="primary">proS</name>
    <name evidence="12" type="ORF">HRUBRA_02845</name>
</gene>
<dbReference type="eggNOG" id="COG0442">
    <property type="taxonomic scope" value="Bacteria"/>
</dbReference>
<dbReference type="NCBIfam" id="TIGR00409">
    <property type="entry name" value="proS_fam_II"/>
    <property type="match status" value="1"/>
</dbReference>
<keyword evidence="5 10" id="KW-0547">Nucleotide-binding</keyword>
<dbReference type="RefSeq" id="WP_035515145.1">
    <property type="nucleotide sequence ID" value="NZ_KN234753.1"/>
</dbReference>
<evidence type="ECO:0000256" key="1">
    <source>
        <dbReference type="ARBA" id="ARBA00004496"/>
    </source>
</evidence>
<dbReference type="FunFam" id="3.30.930.10:FF:000043">
    <property type="entry name" value="Proline--tRNA ligase"/>
    <property type="match status" value="1"/>
</dbReference>
<comment type="domain">
    <text evidence="10">Consists of three domains: the N-terminal catalytic domain, the editing domain and the C-terminal anticodon-binding domain.</text>
</comment>
<keyword evidence="3 10" id="KW-0963">Cytoplasm</keyword>
<dbReference type="Pfam" id="PF04073">
    <property type="entry name" value="tRNA_edit"/>
    <property type="match status" value="1"/>
</dbReference>
<dbReference type="PATRIC" id="fig|1265313.6.peg.2801"/>
<dbReference type="InterPro" id="IPR050062">
    <property type="entry name" value="Pro-tRNA_synthetase"/>
</dbReference>
<keyword evidence="4 10" id="KW-0436">Ligase</keyword>
<comment type="similarity">
    <text evidence="10">Belongs to the class-II aminoacyl-tRNA synthetase family. ProS type 1 subfamily.</text>
</comment>
<dbReference type="HAMAP" id="MF_01569">
    <property type="entry name" value="Pro_tRNA_synth_type1"/>
    <property type="match status" value="1"/>
</dbReference>
<dbReference type="InterPro" id="IPR033730">
    <property type="entry name" value="ProRS_core_prok"/>
</dbReference>
<evidence type="ECO:0000256" key="5">
    <source>
        <dbReference type="ARBA" id="ARBA00022741"/>
    </source>
</evidence>
<dbReference type="InterPro" id="IPR044140">
    <property type="entry name" value="ProRS_anticodon_short"/>
</dbReference>
<dbReference type="InterPro" id="IPR036621">
    <property type="entry name" value="Anticodon-bd_dom_sf"/>
</dbReference>
<dbReference type="NCBIfam" id="NF006625">
    <property type="entry name" value="PRK09194.1"/>
    <property type="match status" value="1"/>
</dbReference>
<dbReference type="GO" id="GO:0005829">
    <property type="term" value="C:cytosol"/>
    <property type="evidence" value="ECO:0007669"/>
    <property type="project" value="TreeGrafter"/>
</dbReference>
<dbReference type="InterPro" id="IPR045864">
    <property type="entry name" value="aa-tRNA-synth_II/BPL/LPL"/>
</dbReference>
<dbReference type="GO" id="GO:0004827">
    <property type="term" value="F:proline-tRNA ligase activity"/>
    <property type="evidence" value="ECO:0007669"/>
    <property type="project" value="UniProtKB-UniRule"/>
</dbReference>
<dbReference type="PRINTS" id="PR01046">
    <property type="entry name" value="TRNASYNTHPRO"/>
</dbReference>
<dbReference type="InterPro" id="IPR036754">
    <property type="entry name" value="YbaK/aa-tRNA-synt-asso_dom_sf"/>
</dbReference>
<dbReference type="GO" id="GO:0006433">
    <property type="term" value="P:prolyl-tRNA aminoacylation"/>
    <property type="evidence" value="ECO:0007669"/>
    <property type="project" value="UniProtKB-UniRule"/>
</dbReference>
<evidence type="ECO:0000256" key="9">
    <source>
        <dbReference type="ARBA" id="ARBA00047671"/>
    </source>
</evidence>
<dbReference type="CDD" id="cd00861">
    <property type="entry name" value="ProRS_anticodon_short"/>
    <property type="match status" value="1"/>
</dbReference>
<dbReference type="SUPFAM" id="SSF55826">
    <property type="entry name" value="YbaK/ProRS associated domain"/>
    <property type="match status" value="1"/>
</dbReference>
<dbReference type="SUPFAM" id="SSF52954">
    <property type="entry name" value="Class II aaRS ABD-related"/>
    <property type="match status" value="1"/>
</dbReference>
<evidence type="ECO:0000313" key="12">
    <source>
        <dbReference type="EMBL" id="KGE02580.1"/>
    </source>
</evidence>
<keyword evidence="13" id="KW-1185">Reference proteome</keyword>
<evidence type="ECO:0000256" key="3">
    <source>
        <dbReference type="ARBA" id="ARBA00022490"/>
    </source>
</evidence>
<comment type="function">
    <text evidence="10">Catalyzes the attachment of proline to tRNA(Pro) in a two-step reaction: proline is first activated by ATP to form Pro-AMP and then transferred to the acceptor end of tRNA(Pro). As ProRS can inadvertently accommodate and process non-cognate amino acids such as alanine and cysteine, to avoid such errors it has two additional distinct editing activities against alanine. One activity is designated as 'pretransfer' editing and involves the tRNA(Pro)-independent hydrolysis of activated Ala-AMP. The other activity is designated 'posttransfer' editing and involves deacylation of mischarged Ala-tRNA(Pro). The misacylated Cys-tRNA(Pro) is not edited by ProRS.</text>
</comment>
<dbReference type="InterPro" id="IPR006195">
    <property type="entry name" value="aa-tRNA-synth_II"/>
</dbReference>
<evidence type="ECO:0000256" key="4">
    <source>
        <dbReference type="ARBA" id="ARBA00022598"/>
    </source>
</evidence>
<dbReference type="Gene3D" id="3.30.930.10">
    <property type="entry name" value="Bira Bifunctional Protein, Domain 2"/>
    <property type="match status" value="2"/>
</dbReference>
<evidence type="ECO:0000256" key="2">
    <source>
        <dbReference type="ARBA" id="ARBA00011738"/>
    </source>
</evidence>
<dbReference type="PROSITE" id="PS50862">
    <property type="entry name" value="AA_TRNA_LIGASE_II"/>
    <property type="match status" value="1"/>
</dbReference>
<dbReference type="InterPro" id="IPR002314">
    <property type="entry name" value="aa-tRNA-synt_IIb"/>
</dbReference>
<dbReference type="InterPro" id="IPR007214">
    <property type="entry name" value="YbaK/aa-tRNA-synth-assoc-dom"/>
</dbReference>
<dbReference type="FunFam" id="3.40.50.800:FF:000006">
    <property type="entry name" value="Proline--tRNA ligase"/>
    <property type="match status" value="1"/>
</dbReference>
<reference evidence="12 13" key="1">
    <citation type="journal article" date="2014" name="Genome Announc.">
        <title>Genome Sequence of Gammaproteobacterial Pseudohaliea rubra Type Strain DSM 19751, Isolated from Coastal Seawater of the Mediterranean Sea.</title>
        <authorList>
            <person name="Spring S."/>
            <person name="Fiebig A."/>
            <person name="Riedel T."/>
            <person name="Goker M."/>
            <person name="Klenk H.P."/>
        </authorList>
    </citation>
    <scope>NUCLEOTIDE SEQUENCE [LARGE SCALE GENOMIC DNA]</scope>
    <source>
        <strain evidence="12 13">DSM 19751</strain>
    </source>
</reference>
<keyword evidence="7 10" id="KW-0648">Protein biosynthesis</keyword>
<dbReference type="CDD" id="cd04334">
    <property type="entry name" value="ProRS-INS"/>
    <property type="match status" value="1"/>
</dbReference>
<dbReference type="FunFam" id="3.30.930.10:FF:000097">
    <property type="entry name" value="Proline--tRNA ligase"/>
    <property type="match status" value="1"/>
</dbReference>
<accession>A0A095VML3</accession>
<organism evidence="12 13">
    <name type="scientific">Pseudohaliea rubra DSM 19751</name>
    <dbReference type="NCBI Taxonomy" id="1265313"/>
    <lineage>
        <taxon>Bacteria</taxon>
        <taxon>Pseudomonadati</taxon>
        <taxon>Pseudomonadota</taxon>
        <taxon>Gammaproteobacteria</taxon>
        <taxon>Cellvibrionales</taxon>
        <taxon>Halieaceae</taxon>
        <taxon>Pseudohaliea</taxon>
    </lineage>
</organism>
<protein>
    <recommendedName>
        <fullName evidence="10">Proline--tRNA ligase</fullName>
        <ecNumber evidence="10">6.1.1.15</ecNumber>
    </recommendedName>
    <alternativeName>
        <fullName evidence="10">Prolyl-tRNA synthetase</fullName>
        <shortName evidence="10">ProRS</shortName>
    </alternativeName>
</protein>
<dbReference type="EC" id="6.1.1.15" evidence="10"/>
<dbReference type="Gene3D" id="3.40.50.800">
    <property type="entry name" value="Anticodon-binding domain"/>
    <property type="match status" value="1"/>
</dbReference>